<dbReference type="InterPro" id="IPR036322">
    <property type="entry name" value="WD40_repeat_dom_sf"/>
</dbReference>
<comment type="similarity">
    <text evidence="10">Belongs to the WD repeat DCAF12 family.</text>
</comment>
<keyword evidence="4" id="KW-0963">Cytoplasm</keyword>
<dbReference type="InterPro" id="IPR019775">
    <property type="entry name" value="WD40_repeat_CS"/>
</dbReference>
<comment type="pathway">
    <text evidence="3">Protein modification; protein ubiquitination.</text>
</comment>
<keyword evidence="8" id="KW-0539">Nucleus</keyword>
<dbReference type="InterPro" id="IPR051191">
    <property type="entry name" value="DCAF12"/>
</dbReference>
<comment type="function">
    <text evidence="9">Substrate-recognition component of a DCX (DDB1-CUL4-X-box) E3 ubiquitin-protein ligase complex of the DesCEND (destruction via C-end degrons) pathway, which recognizes a C-degron located at the extreme C terminus of target proteins, leading to their ubiquitination and degradation. The C-degron recognized by the DesCEND pathway is usually a motif of less than ten residues and can be present in full-length proteins, truncated proteins or proteolytically cleaved forms. The DCX(DCAF12) complex specifically recognizes proteins with a diglutamate (Glu-Glu) at the C-terminus leading to their ubiquitination and degradation. Also directly recognizes the C-terminal glutamate-leucine (Glu-Leu) degron as an alternative degron in proteins leading to their ubiquitination and degradation.</text>
</comment>
<feature type="domain" description="DDB1- and CUL4-associated factor 12 beta-propeller" evidence="14">
    <location>
        <begin position="491"/>
        <end position="720"/>
    </location>
</feature>
<evidence type="ECO:0000256" key="11">
    <source>
        <dbReference type="ARBA" id="ARBA00038623"/>
    </source>
</evidence>
<evidence type="ECO:0000256" key="10">
    <source>
        <dbReference type="ARBA" id="ARBA00038022"/>
    </source>
</evidence>
<feature type="repeat" description="WD" evidence="12">
    <location>
        <begin position="535"/>
        <end position="575"/>
    </location>
</feature>
<dbReference type="PROSITE" id="PS00678">
    <property type="entry name" value="WD_REPEATS_1"/>
    <property type="match status" value="1"/>
</dbReference>
<dbReference type="Pfam" id="PF23760">
    <property type="entry name" value="Beta-prop_DCAF12"/>
    <property type="match status" value="3"/>
</dbReference>
<keyword evidence="6" id="KW-0677">Repeat</keyword>
<evidence type="ECO:0000256" key="12">
    <source>
        <dbReference type="PROSITE-ProRule" id="PRU00221"/>
    </source>
</evidence>
<comment type="subunit">
    <text evidence="11">Component of the DCX(DCAF12) E3 ubiquitin ligase complex, at least composed of CUL4 (CUL4A or CUL4B), DDB1, DCAF12 and RBX1.</text>
</comment>
<evidence type="ECO:0000313" key="15">
    <source>
        <dbReference type="EMBL" id="KAH6595831.1"/>
    </source>
</evidence>
<name>A0ABQ8FFN1_9FUNG</name>
<evidence type="ECO:0000256" key="7">
    <source>
        <dbReference type="ARBA" id="ARBA00022786"/>
    </source>
</evidence>
<evidence type="ECO:0000313" key="16">
    <source>
        <dbReference type="Proteomes" id="UP001648503"/>
    </source>
</evidence>
<dbReference type="PROSITE" id="PS50082">
    <property type="entry name" value="WD_REPEATS_2"/>
    <property type="match status" value="2"/>
</dbReference>
<feature type="domain" description="DDB1- and CUL4-associated factor 12 beta-propeller" evidence="14">
    <location>
        <begin position="396"/>
        <end position="453"/>
    </location>
</feature>
<evidence type="ECO:0000256" key="2">
    <source>
        <dbReference type="ARBA" id="ARBA00004300"/>
    </source>
</evidence>
<organism evidence="15 16">
    <name type="scientific">Batrachochytrium salamandrivorans</name>
    <dbReference type="NCBI Taxonomy" id="1357716"/>
    <lineage>
        <taxon>Eukaryota</taxon>
        <taxon>Fungi</taxon>
        <taxon>Fungi incertae sedis</taxon>
        <taxon>Chytridiomycota</taxon>
        <taxon>Chytridiomycota incertae sedis</taxon>
        <taxon>Chytridiomycetes</taxon>
        <taxon>Rhizophydiales</taxon>
        <taxon>Rhizophydiales incertae sedis</taxon>
        <taxon>Batrachochytrium</taxon>
    </lineage>
</organism>
<comment type="subcellular location">
    <subcellularLocation>
        <location evidence="2">Cytoplasm</location>
        <location evidence="2">Cytoskeleton</location>
        <location evidence="2">Microtubule organizing center</location>
        <location evidence="2">Centrosome</location>
    </subcellularLocation>
    <subcellularLocation>
        <location evidence="1">Nucleus</location>
    </subcellularLocation>
</comment>
<feature type="domain" description="DDB1- and CUL4-associated factor 12 beta-propeller" evidence="14">
    <location>
        <begin position="803"/>
        <end position="862"/>
    </location>
</feature>
<evidence type="ECO:0000256" key="5">
    <source>
        <dbReference type="ARBA" id="ARBA00022574"/>
    </source>
</evidence>
<evidence type="ECO:0000256" key="9">
    <source>
        <dbReference type="ARBA" id="ARBA00037373"/>
    </source>
</evidence>
<evidence type="ECO:0000256" key="4">
    <source>
        <dbReference type="ARBA" id="ARBA00022490"/>
    </source>
</evidence>
<dbReference type="EMBL" id="JAFCIX010000271">
    <property type="protein sequence ID" value="KAH6595831.1"/>
    <property type="molecule type" value="Genomic_DNA"/>
</dbReference>
<dbReference type="SMART" id="SM00320">
    <property type="entry name" value="WD40"/>
    <property type="match status" value="3"/>
</dbReference>
<feature type="repeat" description="WD" evidence="12">
    <location>
        <begin position="594"/>
        <end position="635"/>
    </location>
</feature>
<evidence type="ECO:0000259" key="14">
    <source>
        <dbReference type="Pfam" id="PF23760"/>
    </source>
</evidence>
<keyword evidence="7" id="KW-0833">Ubl conjugation pathway</keyword>
<dbReference type="InterPro" id="IPR001680">
    <property type="entry name" value="WD40_rpt"/>
</dbReference>
<dbReference type="PANTHER" id="PTHR19860">
    <property type="entry name" value="DDB1- AND CUL4-ASSOCIATED FACTOR 12-RELATED"/>
    <property type="match status" value="1"/>
</dbReference>
<dbReference type="PROSITE" id="PS50294">
    <property type="entry name" value="WD_REPEATS_REGION"/>
    <property type="match status" value="2"/>
</dbReference>
<protein>
    <recommendedName>
        <fullName evidence="14">DDB1- and CUL4-associated factor 12 beta-propeller domain-containing protein</fullName>
    </recommendedName>
</protein>
<evidence type="ECO:0000256" key="3">
    <source>
        <dbReference type="ARBA" id="ARBA00004906"/>
    </source>
</evidence>
<gene>
    <name evidence="15" type="ORF">BASA50_005558</name>
</gene>
<keyword evidence="16" id="KW-1185">Reference proteome</keyword>
<dbReference type="InterPro" id="IPR015943">
    <property type="entry name" value="WD40/YVTN_repeat-like_dom_sf"/>
</dbReference>
<evidence type="ECO:0000256" key="1">
    <source>
        <dbReference type="ARBA" id="ARBA00004123"/>
    </source>
</evidence>
<dbReference type="SUPFAM" id="SSF50978">
    <property type="entry name" value="WD40 repeat-like"/>
    <property type="match status" value="1"/>
</dbReference>
<feature type="region of interest" description="Disordered" evidence="13">
    <location>
        <begin position="277"/>
        <end position="299"/>
    </location>
</feature>
<dbReference type="Gene3D" id="2.130.10.10">
    <property type="entry name" value="YVTN repeat-like/Quinoprotein amine dehydrogenase"/>
    <property type="match status" value="2"/>
</dbReference>
<evidence type="ECO:0000256" key="8">
    <source>
        <dbReference type="ARBA" id="ARBA00023242"/>
    </source>
</evidence>
<keyword evidence="5 12" id="KW-0853">WD repeat</keyword>
<evidence type="ECO:0000256" key="13">
    <source>
        <dbReference type="SAM" id="MobiDB-lite"/>
    </source>
</evidence>
<accession>A0ABQ8FFN1</accession>
<dbReference type="InterPro" id="IPR056151">
    <property type="entry name" value="Beta-prop_DCAF12"/>
</dbReference>
<proteinExistence type="inferred from homology"/>
<sequence>MSSSTTRHQNSSDVLWYLDSITNHSTRHYASTDASSADDIAPTMYPTHEMHHDYPRYSPQPSHLFQNQSASTTHISMTSGTGRSSEFAGYFKRFTTRRMQSWKYPPVNSKGMADTEWSDVDISERVTDDIRIEPCNVVNYLMSRELVANHRSRPHTRHRSTMDATTIDARSDSTTVRCPDCKNPRYLDMGGGLAAIHHHADAESQSQSPTAFARSTEITSLPALKSHSVSPMRSALDWVASVKPLEGSVWPLSTLAALASAATVLTTAATYPEEAKATPTNNHHHHHTAAAQSDPFSTLYSTEESSLRDSLTTLRSSGAPDSLVPTIPSLDVPRQGSSTWALHGSPLTKSSSDSIYIDTKKVHRCSTCSTQMQLGLHENLASAGDRRLTSFVTRHLPSVLTESEFLMPDTDKLFASAWLSDNEVLLGTKCNKLHVLSLDTGRRIEIPSFADCKVNGILPIQPSERTPAEFVGVRQHQQQQQQQPSANSPLTVQNCAGIHSISINPSKTLVAVGGGSPAEHVQIYTLPTFEPYALLQGHSDVVFSVAWLNDRTLMSGSRDAQLIHWSLDPSRAACTVQPYPLHSSVSIYSPSLVRKEHMGKVRDLKYDQSTQRAFTLSSDGFVKIWDASSGSYSVISSVLLYHSTETVCLALEKTHHLVAVGSQNHVSLIDPRIGSVVHMLKSCDEGWGVRSLCIDRDTLTVGGGLGRISFYDLRSQQYLPCNSFRPYALQTESSLVSSPPSPSFTRFDDHGFNNRRSLETLGRSMATPLSQSGSYTRVSASPKLNVFAHTYSQQPEHTKVDPLFLQTGQGWLDKDEIYTHHFQDINICNAVYTLAYNPNGTRLFAAGGPLQLNLRGSYAGIWQT</sequence>
<dbReference type="Proteomes" id="UP001648503">
    <property type="component" value="Unassembled WGS sequence"/>
</dbReference>
<comment type="caution">
    <text evidence="15">The sequence shown here is derived from an EMBL/GenBank/DDBJ whole genome shotgun (WGS) entry which is preliminary data.</text>
</comment>
<dbReference type="PANTHER" id="PTHR19860:SF16">
    <property type="entry name" value="DDB1- AND CUL4-ASSOCIATED FACTOR 12"/>
    <property type="match status" value="1"/>
</dbReference>
<evidence type="ECO:0000256" key="6">
    <source>
        <dbReference type="ARBA" id="ARBA00022737"/>
    </source>
</evidence>
<reference evidence="15 16" key="1">
    <citation type="submission" date="2021-02" db="EMBL/GenBank/DDBJ databases">
        <title>Variation within the Batrachochytrium salamandrivorans European outbreak.</title>
        <authorList>
            <person name="Kelly M."/>
            <person name="Pasmans F."/>
            <person name="Shea T.P."/>
            <person name="Munoz J.F."/>
            <person name="Carranza S."/>
            <person name="Cuomo C.A."/>
            <person name="Martel A."/>
        </authorList>
    </citation>
    <scope>NUCLEOTIDE SEQUENCE [LARGE SCALE GENOMIC DNA]</scope>
    <source>
        <strain evidence="15 16">AMFP18/2</strain>
    </source>
</reference>